<dbReference type="InterPro" id="IPR012951">
    <property type="entry name" value="BBE"/>
</dbReference>
<keyword evidence="2" id="KW-0285">Flavoprotein</keyword>
<dbReference type="PROSITE" id="PS00862">
    <property type="entry name" value="OX2_COVAL_FAD"/>
    <property type="match status" value="1"/>
</dbReference>
<dbReference type="InterPro" id="IPR016166">
    <property type="entry name" value="FAD-bd_PCMH"/>
</dbReference>
<keyword evidence="3" id="KW-0274">FAD</keyword>
<dbReference type="SUPFAM" id="SSF56176">
    <property type="entry name" value="FAD-binding/transporter-associated domain-like"/>
    <property type="match status" value="1"/>
</dbReference>
<evidence type="ECO:0000256" key="4">
    <source>
        <dbReference type="ARBA" id="ARBA00023002"/>
    </source>
</evidence>
<dbReference type="GO" id="GO:0016491">
    <property type="term" value="F:oxidoreductase activity"/>
    <property type="evidence" value="ECO:0007669"/>
    <property type="project" value="UniProtKB-KW"/>
</dbReference>
<evidence type="ECO:0000256" key="2">
    <source>
        <dbReference type="ARBA" id="ARBA00022630"/>
    </source>
</evidence>
<evidence type="ECO:0000313" key="6">
    <source>
        <dbReference type="EMBL" id="OAA71788.1"/>
    </source>
</evidence>
<dbReference type="PANTHER" id="PTHR42973">
    <property type="entry name" value="BINDING OXIDOREDUCTASE, PUTATIVE (AFU_ORTHOLOGUE AFUA_1G17690)-RELATED"/>
    <property type="match status" value="1"/>
</dbReference>
<organism evidence="6 7">
    <name type="scientific">Akanthomyces lecanii RCEF 1005</name>
    <dbReference type="NCBI Taxonomy" id="1081108"/>
    <lineage>
        <taxon>Eukaryota</taxon>
        <taxon>Fungi</taxon>
        <taxon>Dikarya</taxon>
        <taxon>Ascomycota</taxon>
        <taxon>Pezizomycotina</taxon>
        <taxon>Sordariomycetes</taxon>
        <taxon>Hypocreomycetidae</taxon>
        <taxon>Hypocreales</taxon>
        <taxon>Cordycipitaceae</taxon>
        <taxon>Akanthomyces</taxon>
        <taxon>Cordyceps confragosa</taxon>
    </lineage>
</organism>
<dbReference type="AlphaFoldDB" id="A0A168CTZ1"/>
<reference evidence="6 7" key="1">
    <citation type="journal article" date="2016" name="Genome Biol. Evol.">
        <title>Divergent and convergent evolution of fungal pathogenicity.</title>
        <authorList>
            <person name="Shang Y."/>
            <person name="Xiao G."/>
            <person name="Zheng P."/>
            <person name="Cen K."/>
            <person name="Zhan S."/>
            <person name="Wang C."/>
        </authorList>
    </citation>
    <scope>NUCLEOTIDE SEQUENCE [LARGE SCALE GENOMIC DNA]</scope>
    <source>
        <strain evidence="6 7">RCEF 1005</strain>
    </source>
</reference>
<gene>
    <name evidence="6" type="ORF">LEL_09023</name>
</gene>
<evidence type="ECO:0000313" key="7">
    <source>
        <dbReference type="Proteomes" id="UP000076881"/>
    </source>
</evidence>
<dbReference type="Proteomes" id="UP000076881">
    <property type="component" value="Unassembled WGS sequence"/>
</dbReference>
<name>A0A168CTZ1_CORDF</name>
<dbReference type="OrthoDB" id="415825at2759"/>
<dbReference type="STRING" id="1081108.A0A168CTZ1"/>
<protein>
    <submittedName>
        <fullName evidence="6">FAD-binding, type 2</fullName>
    </submittedName>
</protein>
<comment type="caution">
    <text evidence="6">The sequence shown here is derived from an EMBL/GenBank/DDBJ whole genome shotgun (WGS) entry which is preliminary data.</text>
</comment>
<keyword evidence="7" id="KW-1185">Reference proteome</keyword>
<dbReference type="InterPro" id="IPR036318">
    <property type="entry name" value="FAD-bd_PCMH-like_sf"/>
</dbReference>
<dbReference type="PROSITE" id="PS51387">
    <property type="entry name" value="FAD_PCMH"/>
    <property type="match status" value="1"/>
</dbReference>
<evidence type="ECO:0000259" key="5">
    <source>
        <dbReference type="PROSITE" id="PS51387"/>
    </source>
</evidence>
<dbReference type="Pfam" id="PF08031">
    <property type="entry name" value="BBE"/>
    <property type="match status" value="1"/>
</dbReference>
<dbReference type="Gene3D" id="3.30.465.10">
    <property type="match status" value="1"/>
</dbReference>
<dbReference type="InterPro" id="IPR050416">
    <property type="entry name" value="FAD-linked_Oxidoreductase"/>
</dbReference>
<dbReference type="PANTHER" id="PTHR42973:SF17">
    <property type="entry name" value="OXIDASE, PUTATIVE (AFU_ORTHOLOGUE AFUA_6G14340)-RELATED"/>
    <property type="match status" value="1"/>
</dbReference>
<proteinExistence type="inferred from homology"/>
<dbReference type="Gene3D" id="3.40.462.20">
    <property type="match status" value="1"/>
</dbReference>
<dbReference type="GO" id="GO:0071949">
    <property type="term" value="F:FAD binding"/>
    <property type="evidence" value="ECO:0007669"/>
    <property type="project" value="InterPro"/>
</dbReference>
<dbReference type="Pfam" id="PF01565">
    <property type="entry name" value="FAD_binding_4"/>
    <property type="match status" value="1"/>
</dbReference>
<sequence>MGNNPSSPLAHCLNDVCAGRGNCVAFPKEFLYQANWVKPYNLDIPVNPAAVFRPDNAADVAAAVKCAGQSNVHVQAKSGGHSYANFGLGGGDGGLMIDLQHLNNFSMNTDNWQATFGSGFLLGDLDKQLHANGKRAMAHGTCPGVGIGGHATIGGIGPSSRMWGTALDHILEVEVVTADGKIQRASKTQNADLFWGLQGAGASFGIITEFVVRTEPEPGSVVEYTYSVSFGKQADMAPVYKKWQDLVGDPNLDRRFTSLFIAEPLGVLITGTFYGTLDEYKASGIPDKLPASPANITVMDWLGSLAHIAEKTGLYLSNVSTKFVSRSLALREEDLLSEQSINNLFNYMGSADADTPLWFVIFDNEGGAIADVPDNSTAYPHRDKIILYQSYSVGLLGVSDKMVSFVDGIQDLVQKGAPNAHTTYAGYINANLDRNAAQKFYWGEKLPQLQQLKKKFDPTSLFRNPQSIDPAE</sequence>
<evidence type="ECO:0000256" key="3">
    <source>
        <dbReference type="ARBA" id="ARBA00022827"/>
    </source>
</evidence>
<accession>A0A168CTZ1</accession>
<evidence type="ECO:0000256" key="1">
    <source>
        <dbReference type="ARBA" id="ARBA00005466"/>
    </source>
</evidence>
<dbReference type="InterPro" id="IPR016169">
    <property type="entry name" value="FAD-bd_PCMH_sub2"/>
</dbReference>
<dbReference type="EMBL" id="AZHF01000008">
    <property type="protein sequence ID" value="OAA71788.1"/>
    <property type="molecule type" value="Genomic_DNA"/>
</dbReference>
<feature type="domain" description="FAD-binding PCMH-type" evidence="5">
    <location>
        <begin position="44"/>
        <end position="217"/>
    </location>
</feature>
<dbReference type="InterPro" id="IPR006094">
    <property type="entry name" value="Oxid_FAD_bind_N"/>
</dbReference>
<dbReference type="InterPro" id="IPR006093">
    <property type="entry name" value="Oxy_OxRdtase_FAD_BS"/>
</dbReference>
<comment type="similarity">
    <text evidence="1">Belongs to the oxygen-dependent FAD-linked oxidoreductase family.</text>
</comment>
<keyword evidence="4" id="KW-0560">Oxidoreductase</keyword>